<evidence type="ECO:0000313" key="1">
    <source>
        <dbReference type="EMBL" id="AKH46352.1"/>
    </source>
</evidence>
<sequence>MMKMMGRQVYHTQLVMILHNQLHFFNYQIFYLMEMGILMFRDICNYLIHHQLHL</sequence>
<name>A0A0F7L4C1_9VIRU</name>
<reference evidence="1" key="2">
    <citation type="submission" date="2015-03" db="EMBL/GenBank/DDBJ databases">
        <authorList>
            <person name="Chow C.-E.T."/>
            <person name="Winget D.M."/>
            <person name="White R.A.III."/>
            <person name="Hallam S.J."/>
            <person name="Suttle C.A."/>
        </authorList>
    </citation>
    <scope>NUCLEOTIDE SEQUENCE</scope>
    <source>
        <strain evidence="1">Anoxic3_6</strain>
    </source>
</reference>
<proteinExistence type="predicted"/>
<dbReference type="EMBL" id="KR029581">
    <property type="protein sequence ID" value="AKH46352.1"/>
    <property type="molecule type" value="Genomic_DNA"/>
</dbReference>
<organism evidence="1">
    <name type="scientific">uncultured marine virus</name>
    <dbReference type="NCBI Taxonomy" id="186617"/>
    <lineage>
        <taxon>Viruses</taxon>
        <taxon>environmental samples</taxon>
    </lineage>
</organism>
<accession>A0A0F7L4C1</accession>
<reference evidence="1" key="1">
    <citation type="journal article" date="2015" name="Front. Microbiol.">
        <title>Combining genomic sequencing methods to explore viral diversity and reveal potential virus-host interactions.</title>
        <authorList>
            <person name="Chow C.E."/>
            <person name="Winget D.M."/>
            <person name="White R.A.III."/>
            <person name="Hallam S.J."/>
            <person name="Suttle C.A."/>
        </authorList>
    </citation>
    <scope>NUCLEOTIDE SEQUENCE</scope>
    <source>
        <strain evidence="1">Anoxic3_6</strain>
    </source>
</reference>
<protein>
    <submittedName>
        <fullName evidence="1">Uncharacterized protein</fullName>
    </submittedName>
</protein>